<gene>
    <name evidence="3" type="ORF">HH304_05140</name>
</gene>
<dbReference type="AlphaFoldDB" id="A0A848IVR2"/>
<dbReference type="PANTHER" id="PTHR14097:SF8">
    <property type="entry name" value="NAD(P)-BINDING DOMAIN-CONTAINING PROTEIN"/>
    <property type="match status" value="1"/>
</dbReference>
<comment type="caution">
    <text evidence="3">The sequence shown here is derived from an EMBL/GenBank/DDBJ whole genome shotgun (WGS) entry which is preliminary data.</text>
</comment>
<dbReference type="InterPro" id="IPR001509">
    <property type="entry name" value="Epimerase_deHydtase"/>
</dbReference>
<dbReference type="Gene3D" id="3.40.50.720">
    <property type="entry name" value="NAD(P)-binding Rossmann-like Domain"/>
    <property type="match status" value="1"/>
</dbReference>
<organism evidence="3 4">
    <name type="scientific">Marinigracilibium pacificum</name>
    <dbReference type="NCBI Taxonomy" id="2729599"/>
    <lineage>
        <taxon>Bacteria</taxon>
        <taxon>Pseudomonadati</taxon>
        <taxon>Bacteroidota</taxon>
        <taxon>Cytophagia</taxon>
        <taxon>Cytophagales</taxon>
        <taxon>Flammeovirgaceae</taxon>
        <taxon>Marinigracilibium</taxon>
    </lineage>
</organism>
<keyword evidence="4" id="KW-1185">Reference proteome</keyword>
<evidence type="ECO:0000313" key="3">
    <source>
        <dbReference type="EMBL" id="NMM47776.1"/>
    </source>
</evidence>
<dbReference type="Pfam" id="PF01370">
    <property type="entry name" value="Epimerase"/>
    <property type="match status" value="1"/>
</dbReference>
<sequence length="226" mass="25523">MKVIITGASGMVGKGVLLECIEDEDIDKILLIGRSVIEINHPKVEYLIHKDFNDFSSLTDKIAGYDACFMCMGISAAGLTEEEYTEITYNYTLSLTTTLFKLNPQMTITYVSGQGTDSTEKGRVMWARVKGKTENTLLNIGFKGAYMYRPGAIIPLKGIKSRTKMYQFMYDYFLWLIKIIKKMSPNSIVNTTQMGKSMIYIAKTGYSEKILNPVDIIKTSELYDNQ</sequence>
<accession>A0A848IVR2</accession>
<feature type="domain" description="NAD-dependent epimerase/dehydratase" evidence="2">
    <location>
        <begin position="3"/>
        <end position="105"/>
    </location>
</feature>
<proteinExistence type="predicted"/>
<reference evidence="3 4" key="1">
    <citation type="submission" date="2020-04" db="EMBL/GenBank/DDBJ databases">
        <title>Flammeovirgaceae bacterium KN852 isolated from deep sea.</title>
        <authorList>
            <person name="Zhang D.-C."/>
        </authorList>
    </citation>
    <scope>NUCLEOTIDE SEQUENCE [LARGE SCALE GENOMIC DNA]</scope>
    <source>
        <strain evidence="3 4">KN852</strain>
    </source>
</reference>
<dbReference type="InterPro" id="IPR036291">
    <property type="entry name" value="NAD(P)-bd_dom_sf"/>
</dbReference>
<protein>
    <submittedName>
        <fullName evidence="3">Epimerase</fullName>
    </submittedName>
</protein>
<dbReference type="EMBL" id="JABBNU010000003">
    <property type="protein sequence ID" value="NMM47776.1"/>
    <property type="molecule type" value="Genomic_DNA"/>
</dbReference>
<dbReference type="GO" id="GO:0016020">
    <property type="term" value="C:membrane"/>
    <property type="evidence" value="ECO:0007669"/>
    <property type="project" value="UniProtKB-SubCell"/>
</dbReference>
<evidence type="ECO:0000259" key="2">
    <source>
        <dbReference type="Pfam" id="PF01370"/>
    </source>
</evidence>
<dbReference type="Proteomes" id="UP000559010">
    <property type="component" value="Unassembled WGS sequence"/>
</dbReference>
<evidence type="ECO:0000256" key="1">
    <source>
        <dbReference type="ARBA" id="ARBA00004370"/>
    </source>
</evidence>
<dbReference type="SUPFAM" id="SSF51735">
    <property type="entry name" value="NAD(P)-binding Rossmann-fold domains"/>
    <property type="match status" value="1"/>
</dbReference>
<evidence type="ECO:0000313" key="4">
    <source>
        <dbReference type="Proteomes" id="UP000559010"/>
    </source>
</evidence>
<comment type="subcellular location">
    <subcellularLocation>
        <location evidence="1">Membrane</location>
    </subcellularLocation>
</comment>
<dbReference type="RefSeq" id="WP_169678640.1">
    <property type="nucleotide sequence ID" value="NZ_JABBNU010000003.1"/>
</dbReference>
<dbReference type="PANTHER" id="PTHR14097">
    <property type="entry name" value="OXIDOREDUCTASE HTATIP2"/>
    <property type="match status" value="1"/>
</dbReference>
<name>A0A848IVR2_9BACT</name>